<keyword evidence="2" id="KW-0378">Hydrolase</keyword>
<feature type="non-terminal residue" evidence="4">
    <location>
        <position position="301"/>
    </location>
</feature>
<name>A0A382FP52_9ZZZZ</name>
<evidence type="ECO:0000259" key="3">
    <source>
        <dbReference type="Pfam" id="PF00884"/>
    </source>
</evidence>
<dbReference type="InterPro" id="IPR000917">
    <property type="entry name" value="Sulfatase_N"/>
</dbReference>
<evidence type="ECO:0000256" key="1">
    <source>
        <dbReference type="ARBA" id="ARBA00008779"/>
    </source>
</evidence>
<dbReference type="Gene3D" id="3.40.720.10">
    <property type="entry name" value="Alkaline Phosphatase, subunit A"/>
    <property type="match status" value="1"/>
</dbReference>
<dbReference type="CDD" id="cd16027">
    <property type="entry name" value="SGSH"/>
    <property type="match status" value="1"/>
</dbReference>
<gene>
    <name evidence="4" type="ORF">METZ01_LOCUS216741</name>
</gene>
<protein>
    <recommendedName>
        <fullName evidence="3">Sulfatase N-terminal domain-containing protein</fullName>
    </recommendedName>
</protein>
<dbReference type="GO" id="GO:0004065">
    <property type="term" value="F:arylsulfatase activity"/>
    <property type="evidence" value="ECO:0007669"/>
    <property type="project" value="TreeGrafter"/>
</dbReference>
<evidence type="ECO:0000256" key="2">
    <source>
        <dbReference type="ARBA" id="ARBA00022801"/>
    </source>
</evidence>
<sequence length="301" mass="34048">MKLLRLFLLGLFVAFNVTAQQKLPNILWITSEDNGPELGCYGDKYSKSPNLDGLAAKGMMYLNCWSTAPVCAPARTTLISGLYPPSTGAEHMRSNTSLPERFKMYPQYLRAAGYYCTNNSKEDFNLSKPGQVWDVGGRKSHWKNRPEGKPFFAIFNHTISHESQIRNNIPEANRIHDPKKARVPAYHPDTPEVRKDWAQYYDRITMMDARAGQNLREIAEAGLAEDTIVFYYGDHGSGMPRSKRWPYNSGLNVPLILYVPEKWKHLAPKDYKPGGQSDRLVGFIDFAPTLLSLAGIKPPKH</sequence>
<dbReference type="AlphaFoldDB" id="A0A382FP52"/>
<comment type="similarity">
    <text evidence="1">Belongs to the sulfatase family.</text>
</comment>
<dbReference type="PANTHER" id="PTHR42693:SF53">
    <property type="entry name" value="ENDO-4-O-SULFATASE"/>
    <property type="match status" value="1"/>
</dbReference>
<dbReference type="EMBL" id="UINC01050656">
    <property type="protein sequence ID" value="SVB63887.1"/>
    <property type="molecule type" value="Genomic_DNA"/>
</dbReference>
<dbReference type="Pfam" id="PF00884">
    <property type="entry name" value="Sulfatase"/>
    <property type="match status" value="2"/>
</dbReference>
<evidence type="ECO:0000313" key="4">
    <source>
        <dbReference type="EMBL" id="SVB63887.1"/>
    </source>
</evidence>
<reference evidence="4" key="1">
    <citation type="submission" date="2018-05" db="EMBL/GenBank/DDBJ databases">
        <authorList>
            <person name="Lanie J.A."/>
            <person name="Ng W.-L."/>
            <person name="Kazmierczak K.M."/>
            <person name="Andrzejewski T.M."/>
            <person name="Davidsen T.M."/>
            <person name="Wayne K.J."/>
            <person name="Tettelin H."/>
            <person name="Glass J.I."/>
            <person name="Rusch D."/>
            <person name="Podicherti R."/>
            <person name="Tsui H.-C.T."/>
            <person name="Winkler M.E."/>
        </authorList>
    </citation>
    <scope>NUCLEOTIDE SEQUENCE</scope>
</reference>
<feature type="domain" description="Sulfatase N-terminal" evidence="3">
    <location>
        <begin position="24"/>
        <end position="116"/>
    </location>
</feature>
<dbReference type="InterPro" id="IPR050738">
    <property type="entry name" value="Sulfatase"/>
</dbReference>
<feature type="domain" description="Sulfatase N-terminal" evidence="3">
    <location>
        <begin position="143"/>
        <end position="296"/>
    </location>
</feature>
<dbReference type="PANTHER" id="PTHR42693">
    <property type="entry name" value="ARYLSULFATASE FAMILY MEMBER"/>
    <property type="match status" value="1"/>
</dbReference>
<dbReference type="InterPro" id="IPR017850">
    <property type="entry name" value="Alkaline_phosphatase_core_sf"/>
</dbReference>
<dbReference type="SUPFAM" id="SSF53649">
    <property type="entry name" value="Alkaline phosphatase-like"/>
    <property type="match status" value="1"/>
</dbReference>
<organism evidence="4">
    <name type="scientific">marine metagenome</name>
    <dbReference type="NCBI Taxonomy" id="408172"/>
    <lineage>
        <taxon>unclassified sequences</taxon>
        <taxon>metagenomes</taxon>
        <taxon>ecological metagenomes</taxon>
    </lineage>
</organism>
<accession>A0A382FP52</accession>
<proteinExistence type="inferred from homology"/>